<sequence>MKVLLTLALSPTSLKLDAIADLSGIQEEKVIFTLYDVGDFFHVIRDKTDNFFSILHIKFIEYLLLNYQNEAQVLLTDIAHFFSNEPSIITWLIERNKKLQSFAATRLSIYLSEILVNLIPKGTKDWLDGMYSYIDMIRITGDYYKAAQMYHKLAEELIHSYGYNRIKPETERSFKES</sequence>
<evidence type="ECO:0000313" key="1">
    <source>
        <dbReference type="EMBL" id="SHF41420.1"/>
    </source>
</evidence>
<organism evidence="1 2">
    <name type="scientific">Seinonella peptonophila</name>
    <dbReference type="NCBI Taxonomy" id="112248"/>
    <lineage>
        <taxon>Bacteria</taxon>
        <taxon>Bacillati</taxon>
        <taxon>Bacillota</taxon>
        <taxon>Bacilli</taxon>
        <taxon>Bacillales</taxon>
        <taxon>Thermoactinomycetaceae</taxon>
        <taxon>Seinonella</taxon>
    </lineage>
</organism>
<gene>
    <name evidence="1" type="ORF">SAMN05444392_12318</name>
</gene>
<name>A0A1M5BG91_9BACL</name>
<accession>A0A1M5BG91</accession>
<dbReference type="Proteomes" id="UP000184476">
    <property type="component" value="Unassembled WGS sequence"/>
</dbReference>
<protein>
    <submittedName>
        <fullName evidence="1">Uncharacterized protein</fullName>
    </submittedName>
</protein>
<reference evidence="1 2" key="1">
    <citation type="submission" date="2016-11" db="EMBL/GenBank/DDBJ databases">
        <authorList>
            <person name="Jaros S."/>
            <person name="Januszkiewicz K."/>
            <person name="Wedrychowicz H."/>
        </authorList>
    </citation>
    <scope>NUCLEOTIDE SEQUENCE [LARGE SCALE GENOMIC DNA]</scope>
    <source>
        <strain evidence="1 2">DSM 44666</strain>
    </source>
</reference>
<evidence type="ECO:0000313" key="2">
    <source>
        <dbReference type="Proteomes" id="UP000184476"/>
    </source>
</evidence>
<proteinExistence type="predicted"/>
<keyword evidence="2" id="KW-1185">Reference proteome</keyword>
<dbReference type="AlphaFoldDB" id="A0A1M5BG91"/>
<dbReference type="EMBL" id="FQVL01000023">
    <property type="protein sequence ID" value="SHF41420.1"/>
    <property type="molecule type" value="Genomic_DNA"/>
</dbReference>